<dbReference type="PROSITE" id="PS00737">
    <property type="entry name" value="THIOLASE_2"/>
    <property type="match status" value="1"/>
</dbReference>
<dbReference type="GO" id="GO:0003988">
    <property type="term" value="F:acetyl-CoA C-acyltransferase activity"/>
    <property type="evidence" value="ECO:0007669"/>
    <property type="project" value="UniProtKB-EC"/>
</dbReference>
<feature type="domain" description="Thiolase C-terminal" evidence="13">
    <location>
        <begin position="323"/>
        <end position="463"/>
    </location>
</feature>
<dbReference type="CDD" id="cd00751">
    <property type="entry name" value="thiolase"/>
    <property type="match status" value="1"/>
</dbReference>
<keyword evidence="5 11" id="KW-0808">Transferase</keyword>
<dbReference type="InterPro" id="IPR002155">
    <property type="entry name" value="Thiolase"/>
</dbReference>
<dbReference type="InterPro" id="IPR020613">
    <property type="entry name" value="Thiolase_CS"/>
</dbReference>
<dbReference type="InterPro" id="IPR020616">
    <property type="entry name" value="Thiolase_N"/>
</dbReference>
<dbReference type="InterPro" id="IPR020617">
    <property type="entry name" value="Thiolase_C"/>
</dbReference>
<reference evidence="14 15" key="1">
    <citation type="journal article" date="2019" name="Sci. Rep.">
        <title>Orb-weaving spider Araneus ventricosus genome elucidates the spidroin gene catalogue.</title>
        <authorList>
            <person name="Kono N."/>
            <person name="Nakamura H."/>
            <person name="Ohtoshi R."/>
            <person name="Moran D.A.P."/>
            <person name="Shinohara A."/>
            <person name="Yoshida Y."/>
            <person name="Fujiwara M."/>
            <person name="Mori M."/>
            <person name="Tomita M."/>
            <person name="Arakawa K."/>
        </authorList>
    </citation>
    <scope>NUCLEOTIDE SEQUENCE [LARGE SCALE GENOMIC DNA]</scope>
</reference>
<dbReference type="Pfam" id="PF00108">
    <property type="entry name" value="Thiolase_N"/>
    <property type="match status" value="1"/>
</dbReference>
<evidence type="ECO:0000259" key="12">
    <source>
        <dbReference type="Pfam" id="PF00108"/>
    </source>
</evidence>
<protein>
    <recommendedName>
        <fullName evidence="10">acetyl-CoA C-acyltransferase</fullName>
        <ecNumber evidence="10">2.3.1.16</ecNumber>
    </recommendedName>
</protein>
<keyword evidence="15" id="KW-1185">Reference proteome</keyword>
<keyword evidence="9 11" id="KW-0012">Acyltransferase</keyword>
<dbReference type="FunFam" id="3.40.47.10:FF:000011">
    <property type="entry name" value="3-ketoacyl-CoA thiolase"/>
    <property type="match status" value="1"/>
</dbReference>
<evidence type="ECO:0000256" key="1">
    <source>
        <dbReference type="ARBA" id="ARBA00004173"/>
    </source>
</evidence>
<evidence type="ECO:0000313" key="15">
    <source>
        <dbReference type="Proteomes" id="UP000499080"/>
    </source>
</evidence>
<organism evidence="14 15">
    <name type="scientific">Araneus ventricosus</name>
    <name type="common">Orbweaver spider</name>
    <name type="synonym">Epeira ventricosa</name>
    <dbReference type="NCBI Taxonomy" id="182803"/>
    <lineage>
        <taxon>Eukaryota</taxon>
        <taxon>Metazoa</taxon>
        <taxon>Ecdysozoa</taxon>
        <taxon>Arthropoda</taxon>
        <taxon>Chelicerata</taxon>
        <taxon>Arachnida</taxon>
        <taxon>Araneae</taxon>
        <taxon>Araneomorphae</taxon>
        <taxon>Entelegynae</taxon>
        <taxon>Araneoidea</taxon>
        <taxon>Araneidae</taxon>
        <taxon>Araneus</taxon>
    </lineage>
</organism>
<gene>
    <name evidence="14" type="primary">Hadhb</name>
    <name evidence="14" type="ORF">AVEN_112572_1</name>
</gene>
<accession>A0A4Y2P9Y7</accession>
<evidence type="ECO:0000256" key="8">
    <source>
        <dbReference type="ARBA" id="ARBA00023128"/>
    </source>
</evidence>
<dbReference type="InterPro" id="IPR016039">
    <property type="entry name" value="Thiolase-like"/>
</dbReference>
<dbReference type="InterPro" id="IPR020615">
    <property type="entry name" value="Thiolase_acyl_enz_int_AS"/>
</dbReference>
<evidence type="ECO:0000256" key="10">
    <source>
        <dbReference type="ARBA" id="ARBA00024073"/>
    </source>
</evidence>
<evidence type="ECO:0000256" key="9">
    <source>
        <dbReference type="ARBA" id="ARBA00023315"/>
    </source>
</evidence>
<keyword evidence="4" id="KW-0963">Cytoplasm</keyword>
<evidence type="ECO:0000256" key="5">
    <source>
        <dbReference type="ARBA" id="ARBA00022679"/>
    </source>
</evidence>
<evidence type="ECO:0000256" key="6">
    <source>
        <dbReference type="ARBA" id="ARBA00022832"/>
    </source>
</evidence>
<evidence type="ECO:0000259" key="13">
    <source>
        <dbReference type="Pfam" id="PF02803"/>
    </source>
</evidence>
<evidence type="ECO:0000256" key="4">
    <source>
        <dbReference type="ARBA" id="ARBA00022490"/>
    </source>
</evidence>
<evidence type="ECO:0000313" key="14">
    <source>
        <dbReference type="EMBL" id="GBN47260.1"/>
    </source>
</evidence>
<evidence type="ECO:0000256" key="7">
    <source>
        <dbReference type="ARBA" id="ARBA00023098"/>
    </source>
</evidence>
<evidence type="ECO:0000256" key="11">
    <source>
        <dbReference type="RuleBase" id="RU003557"/>
    </source>
</evidence>
<comment type="pathway">
    <text evidence="2">Lipid metabolism; fatty acid beta-oxidation.</text>
</comment>
<dbReference type="NCBIfam" id="TIGR01930">
    <property type="entry name" value="AcCoA-C-Actrans"/>
    <property type="match status" value="1"/>
</dbReference>
<name>A0A4Y2P9Y7_ARAVE</name>
<dbReference type="InterPro" id="IPR020610">
    <property type="entry name" value="Thiolase_AS"/>
</dbReference>
<dbReference type="EC" id="2.3.1.16" evidence="10"/>
<evidence type="ECO:0000256" key="2">
    <source>
        <dbReference type="ARBA" id="ARBA00005005"/>
    </source>
</evidence>
<dbReference type="PROSITE" id="PS00098">
    <property type="entry name" value="THIOLASE_1"/>
    <property type="match status" value="1"/>
</dbReference>
<dbReference type="Pfam" id="PF02803">
    <property type="entry name" value="Thiolase_C"/>
    <property type="match status" value="1"/>
</dbReference>
<comment type="caution">
    <text evidence="14">The sequence shown here is derived from an EMBL/GenBank/DDBJ whole genome shotgun (WGS) entry which is preliminary data.</text>
</comment>
<sequence length="466" mass="50241">MLSKQLCSSLKFTKNYGLRTICSSNVSQKETKSLGSKTPGSLKNVVLVEGVRTPFLVSGTDYFNIMAHDLQRHAFLSLLRRTGIPKEIIDYIIVGTVIQEVKTSNIAREASLGAGLSLATPAHTVTQACISANQAISTASGMLATGQIDVAIAGGVEFLSDVPIRFNRSMRKLMLTANKAKTPMQKLGLLMKLRPSLLAPELPGVAEFSTGETMGHSGDRLAAAFNVTRAEQDDYAIRSHALAEKATNEGLLSDIETIFVPGKDKPISRDNGIRVSTKEQLAKLKPAFIRPHGTVTAANASFLTDGASACLLMTEEKALSLGLKPKAYLRDFVYTSQDPKDQLLLGPTYSTAKILDKTGLSLKDIDVFEFHEAFAGQILANFKAMDSDWFAQNYMNRKQKVGVPPFEKFNLWGGSLSLGHPFGATGVRLVTTAANRLIKEGGQYALVAACAAGGLGHGMIVERYPK</sequence>
<evidence type="ECO:0000256" key="3">
    <source>
        <dbReference type="ARBA" id="ARBA00010982"/>
    </source>
</evidence>
<comment type="subcellular location">
    <subcellularLocation>
        <location evidence="1">Mitochondrion</location>
    </subcellularLocation>
</comment>
<dbReference type="EMBL" id="BGPR01010644">
    <property type="protein sequence ID" value="GBN47260.1"/>
    <property type="molecule type" value="Genomic_DNA"/>
</dbReference>
<dbReference type="GO" id="GO:0006635">
    <property type="term" value="P:fatty acid beta-oxidation"/>
    <property type="evidence" value="ECO:0007669"/>
    <property type="project" value="TreeGrafter"/>
</dbReference>
<proteinExistence type="inferred from homology"/>
<keyword evidence="6" id="KW-0276">Fatty acid metabolism</keyword>
<dbReference type="SUPFAM" id="SSF53901">
    <property type="entry name" value="Thiolase-like"/>
    <property type="match status" value="2"/>
</dbReference>
<dbReference type="Proteomes" id="UP000499080">
    <property type="component" value="Unassembled WGS sequence"/>
</dbReference>
<dbReference type="AlphaFoldDB" id="A0A4Y2P9Y7"/>
<dbReference type="GO" id="GO:0005739">
    <property type="term" value="C:mitochondrion"/>
    <property type="evidence" value="ECO:0007669"/>
    <property type="project" value="UniProtKB-SubCell"/>
</dbReference>
<comment type="similarity">
    <text evidence="3 11">Belongs to the thiolase-like superfamily. Thiolase family.</text>
</comment>
<keyword evidence="8" id="KW-0496">Mitochondrion</keyword>
<dbReference type="PANTHER" id="PTHR18919">
    <property type="entry name" value="ACETYL-COA C-ACYLTRANSFERASE"/>
    <property type="match status" value="1"/>
</dbReference>
<feature type="domain" description="Thiolase N-terminal" evidence="12">
    <location>
        <begin position="45"/>
        <end position="316"/>
    </location>
</feature>
<dbReference type="OrthoDB" id="5404651at2759"/>
<dbReference type="Gene3D" id="3.40.47.10">
    <property type="match status" value="1"/>
</dbReference>
<dbReference type="PROSITE" id="PS00099">
    <property type="entry name" value="THIOLASE_3"/>
    <property type="match status" value="1"/>
</dbReference>
<dbReference type="PANTHER" id="PTHR18919:SF153">
    <property type="entry name" value="TRIFUNCTIONAL ENZYME SUBUNIT BETA, MITOCHONDRIAL"/>
    <property type="match status" value="1"/>
</dbReference>
<keyword evidence="7" id="KW-0443">Lipid metabolism</keyword>